<dbReference type="GO" id="GO:0003700">
    <property type="term" value="F:DNA-binding transcription factor activity"/>
    <property type="evidence" value="ECO:0007669"/>
    <property type="project" value="InterPro"/>
</dbReference>
<keyword evidence="6" id="KW-0238">DNA-binding</keyword>
<dbReference type="InterPro" id="IPR001789">
    <property type="entry name" value="Sig_transdc_resp-reg_receiver"/>
</dbReference>
<dbReference type="SUPFAM" id="SSF52172">
    <property type="entry name" value="CheY-like"/>
    <property type="match status" value="1"/>
</dbReference>
<name>A0A7X3LHQ9_9BACL</name>
<keyword evidence="3 8" id="KW-0597">Phosphoprotein</keyword>
<feature type="modified residue" description="4-aspartylphosphate" evidence="8">
    <location>
        <position position="55"/>
    </location>
</feature>
<dbReference type="InterPro" id="IPR051552">
    <property type="entry name" value="HptR"/>
</dbReference>
<dbReference type="PRINTS" id="PR00032">
    <property type="entry name" value="HTHARAC"/>
</dbReference>
<dbReference type="GO" id="GO:0000160">
    <property type="term" value="P:phosphorelay signal transduction system"/>
    <property type="evidence" value="ECO:0007669"/>
    <property type="project" value="UniProtKB-KW"/>
</dbReference>
<dbReference type="GO" id="GO:0043565">
    <property type="term" value="F:sequence-specific DNA binding"/>
    <property type="evidence" value="ECO:0007669"/>
    <property type="project" value="InterPro"/>
</dbReference>
<protein>
    <submittedName>
        <fullName evidence="12">Response regulator</fullName>
    </submittedName>
</protein>
<evidence type="ECO:0000256" key="7">
    <source>
        <dbReference type="ARBA" id="ARBA00023163"/>
    </source>
</evidence>
<dbReference type="Gene3D" id="3.40.50.2300">
    <property type="match status" value="1"/>
</dbReference>
<keyword evidence="5" id="KW-0805">Transcription regulation</keyword>
<evidence type="ECO:0000259" key="11">
    <source>
        <dbReference type="PROSITE" id="PS50110"/>
    </source>
</evidence>
<dbReference type="InterPro" id="IPR009057">
    <property type="entry name" value="Homeodomain-like_sf"/>
</dbReference>
<keyword evidence="2" id="KW-0963">Cytoplasm</keyword>
<dbReference type="AlphaFoldDB" id="A0A7X3LHQ9"/>
<feature type="coiled-coil region" evidence="9">
    <location>
        <begin position="109"/>
        <end position="143"/>
    </location>
</feature>
<dbReference type="PROSITE" id="PS50110">
    <property type="entry name" value="RESPONSE_REGULATORY"/>
    <property type="match status" value="1"/>
</dbReference>
<evidence type="ECO:0000259" key="10">
    <source>
        <dbReference type="PROSITE" id="PS01124"/>
    </source>
</evidence>
<keyword evidence="13" id="KW-1185">Reference proteome</keyword>
<dbReference type="SMART" id="SM00342">
    <property type="entry name" value="HTH_ARAC"/>
    <property type="match status" value="1"/>
</dbReference>
<comment type="subcellular location">
    <subcellularLocation>
        <location evidence="1">Cytoplasm</location>
    </subcellularLocation>
</comment>
<feature type="domain" description="Response regulatory" evidence="11">
    <location>
        <begin position="3"/>
        <end position="120"/>
    </location>
</feature>
<dbReference type="InterPro" id="IPR041522">
    <property type="entry name" value="CdaR_GGDEF"/>
</dbReference>
<evidence type="ECO:0000256" key="9">
    <source>
        <dbReference type="SAM" id="Coils"/>
    </source>
</evidence>
<dbReference type="CDD" id="cd17536">
    <property type="entry name" value="REC_YesN-like"/>
    <property type="match status" value="1"/>
</dbReference>
<dbReference type="SMART" id="SM00448">
    <property type="entry name" value="REC"/>
    <property type="match status" value="1"/>
</dbReference>
<evidence type="ECO:0000256" key="8">
    <source>
        <dbReference type="PROSITE-ProRule" id="PRU00169"/>
    </source>
</evidence>
<dbReference type="Gene3D" id="1.10.10.60">
    <property type="entry name" value="Homeodomain-like"/>
    <property type="match status" value="2"/>
</dbReference>
<evidence type="ECO:0000256" key="3">
    <source>
        <dbReference type="ARBA" id="ARBA00022553"/>
    </source>
</evidence>
<keyword evidence="7" id="KW-0804">Transcription</keyword>
<proteinExistence type="predicted"/>
<evidence type="ECO:0000256" key="4">
    <source>
        <dbReference type="ARBA" id="ARBA00023012"/>
    </source>
</evidence>
<dbReference type="InterPro" id="IPR018060">
    <property type="entry name" value="HTH_AraC"/>
</dbReference>
<evidence type="ECO:0000313" key="13">
    <source>
        <dbReference type="Proteomes" id="UP000460318"/>
    </source>
</evidence>
<reference evidence="12 13" key="1">
    <citation type="submission" date="2019-12" db="EMBL/GenBank/DDBJ databases">
        <title>Paenibacillus sp. nov., an endophytic bacterium isolated from the stem of Dendrobium.</title>
        <authorList>
            <person name="Zhao R."/>
        </authorList>
    </citation>
    <scope>NUCLEOTIDE SEQUENCE [LARGE SCALE GENOMIC DNA]</scope>
    <source>
        <strain evidence="12 13">HJL G12</strain>
    </source>
</reference>
<feature type="domain" description="HTH araC/xylS-type" evidence="10">
    <location>
        <begin position="432"/>
        <end position="531"/>
    </location>
</feature>
<dbReference type="InterPro" id="IPR011006">
    <property type="entry name" value="CheY-like_superfamily"/>
</dbReference>
<dbReference type="PANTHER" id="PTHR42713">
    <property type="entry name" value="HISTIDINE KINASE-RELATED"/>
    <property type="match status" value="1"/>
</dbReference>
<evidence type="ECO:0000256" key="2">
    <source>
        <dbReference type="ARBA" id="ARBA00022490"/>
    </source>
</evidence>
<dbReference type="Pfam" id="PF17853">
    <property type="entry name" value="GGDEF_2"/>
    <property type="match status" value="1"/>
</dbReference>
<dbReference type="EMBL" id="WUBI01000002">
    <property type="protein sequence ID" value="MWV45397.1"/>
    <property type="molecule type" value="Genomic_DNA"/>
</dbReference>
<dbReference type="SUPFAM" id="SSF46689">
    <property type="entry name" value="Homeodomain-like"/>
    <property type="match status" value="2"/>
</dbReference>
<dbReference type="Proteomes" id="UP000460318">
    <property type="component" value="Unassembled WGS sequence"/>
</dbReference>
<dbReference type="Pfam" id="PF12833">
    <property type="entry name" value="HTH_18"/>
    <property type="match status" value="1"/>
</dbReference>
<sequence length="536" mass="62294">MYKVFIVDDEAVVRDGLKRTINWQEHGFELIGDYPNGREALEVMEHTVPDVIISDISMPFMDGLELAAAVSQKYPYVKMIILTGFDEFEYAQQAIRLKVSDFILKPITAHEMRDLLHKVKREMDEVAQQHEDLSRLYNQLKQSLPLLKERFLERLVVNGLRTAEINERFQYFGLTPLSPLQLVTVADIDDFGIRNIRTDTGHDTEILRYAAFNVFEEIANRENLLLFRTREERLVLVFSGEEDETVLYEQAYRIAEEARFYIDKFLKFTVSIGVGQACRTAEELPLSYKSALSALDYRFLLGKNRVLSILDFEGRPSYGNQPQSDWDRQLASVVKTGSIQEVHQFIQGFVAQLKESMVPLDSCLLHIQKVILSLMNTTQELGLGEDCRQIHLTDVYRFKTLDEIEAWLEETVSSVMTAISENRNHYTLTQIRKAVEYIETHYAEEKISLQDLCRHVLMSTSYFSLVFKQHTGETFVEYLTRIRMEKAKEMLQHTTMKFYEIAGKVGYGDPNYFSILFKKHAGMTPREYRDRHAKES</sequence>
<evidence type="ECO:0000313" key="12">
    <source>
        <dbReference type="EMBL" id="MWV45397.1"/>
    </source>
</evidence>
<keyword evidence="9" id="KW-0175">Coiled coil</keyword>
<comment type="caution">
    <text evidence="12">The sequence shown here is derived from an EMBL/GenBank/DDBJ whole genome shotgun (WGS) entry which is preliminary data.</text>
</comment>
<evidence type="ECO:0000256" key="6">
    <source>
        <dbReference type="ARBA" id="ARBA00023125"/>
    </source>
</evidence>
<dbReference type="PANTHER" id="PTHR42713:SF3">
    <property type="entry name" value="TRANSCRIPTIONAL REGULATORY PROTEIN HPTR"/>
    <property type="match status" value="1"/>
</dbReference>
<dbReference type="RefSeq" id="WP_160498955.1">
    <property type="nucleotide sequence ID" value="NZ_WUBI01000002.1"/>
</dbReference>
<accession>A0A7X3LHQ9</accession>
<dbReference type="Pfam" id="PF00072">
    <property type="entry name" value="Response_reg"/>
    <property type="match status" value="1"/>
</dbReference>
<dbReference type="GO" id="GO:0005737">
    <property type="term" value="C:cytoplasm"/>
    <property type="evidence" value="ECO:0007669"/>
    <property type="project" value="UniProtKB-SubCell"/>
</dbReference>
<dbReference type="InterPro" id="IPR020449">
    <property type="entry name" value="Tscrpt_reg_AraC-type_HTH"/>
</dbReference>
<organism evidence="12 13">
    <name type="scientific">Paenibacillus dendrobii</name>
    <dbReference type="NCBI Taxonomy" id="2691084"/>
    <lineage>
        <taxon>Bacteria</taxon>
        <taxon>Bacillati</taxon>
        <taxon>Bacillota</taxon>
        <taxon>Bacilli</taxon>
        <taxon>Bacillales</taxon>
        <taxon>Paenibacillaceae</taxon>
        <taxon>Paenibacillus</taxon>
    </lineage>
</organism>
<gene>
    <name evidence="12" type="ORF">GRF59_17380</name>
</gene>
<dbReference type="PROSITE" id="PS01124">
    <property type="entry name" value="HTH_ARAC_FAMILY_2"/>
    <property type="match status" value="1"/>
</dbReference>
<evidence type="ECO:0000256" key="1">
    <source>
        <dbReference type="ARBA" id="ARBA00004496"/>
    </source>
</evidence>
<keyword evidence="4" id="KW-0902">Two-component regulatory system</keyword>
<evidence type="ECO:0000256" key="5">
    <source>
        <dbReference type="ARBA" id="ARBA00023015"/>
    </source>
</evidence>